<dbReference type="AlphaFoldDB" id="A0A818TYK5"/>
<dbReference type="EMBL" id="CAJNYT010004735">
    <property type="protein sequence ID" value="CAF3685392.1"/>
    <property type="molecule type" value="Genomic_DNA"/>
</dbReference>
<dbReference type="PROSITE" id="PS50084">
    <property type="entry name" value="KH_TYPE_1"/>
    <property type="match status" value="1"/>
</dbReference>
<dbReference type="GO" id="GO:0003723">
    <property type="term" value="F:RNA binding"/>
    <property type="evidence" value="ECO:0007669"/>
    <property type="project" value="UniProtKB-UniRule"/>
</dbReference>
<evidence type="ECO:0000313" key="5">
    <source>
        <dbReference type="Proteomes" id="UP000663872"/>
    </source>
</evidence>
<accession>A0A818TYK5</accession>
<proteinExistence type="predicted"/>
<dbReference type="Proteomes" id="UP000663848">
    <property type="component" value="Unassembled WGS sequence"/>
</dbReference>
<dbReference type="CDD" id="cd00105">
    <property type="entry name" value="KH-I"/>
    <property type="match status" value="1"/>
</dbReference>
<evidence type="ECO:0000256" key="1">
    <source>
        <dbReference type="PROSITE-ProRule" id="PRU00117"/>
    </source>
</evidence>
<gene>
    <name evidence="3" type="ORF">GRG538_LOCUS27314</name>
    <name evidence="4" type="ORF">QYT958_LOCUS15242</name>
</gene>
<dbReference type="Pfam" id="PF00013">
    <property type="entry name" value="KH_1"/>
    <property type="match status" value="1"/>
</dbReference>
<dbReference type="SMART" id="SM00322">
    <property type="entry name" value="KH"/>
    <property type="match status" value="1"/>
</dbReference>
<dbReference type="InterPro" id="IPR036612">
    <property type="entry name" value="KH_dom_type_1_sf"/>
</dbReference>
<dbReference type="SUPFAM" id="SSF54791">
    <property type="entry name" value="Eukaryotic type KH-domain (KH-domain type I)"/>
    <property type="match status" value="1"/>
</dbReference>
<dbReference type="Proteomes" id="UP000663872">
    <property type="component" value="Unassembled WGS sequence"/>
</dbReference>
<comment type="caution">
    <text evidence="3">The sequence shown here is derived from an EMBL/GenBank/DDBJ whole genome shotgun (WGS) entry which is preliminary data.</text>
</comment>
<evidence type="ECO:0000259" key="2">
    <source>
        <dbReference type="SMART" id="SM00322"/>
    </source>
</evidence>
<evidence type="ECO:0000313" key="4">
    <source>
        <dbReference type="EMBL" id="CAF4657011.1"/>
    </source>
</evidence>
<protein>
    <recommendedName>
        <fullName evidence="2">K Homology domain-containing protein</fullName>
    </recommendedName>
</protein>
<organism evidence="3 5">
    <name type="scientific">Rotaria socialis</name>
    <dbReference type="NCBI Taxonomy" id="392032"/>
    <lineage>
        <taxon>Eukaryota</taxon>
        <taxon>Metazoa</taxon>
        <taxon>Spiralia</taxon>
        <taxon>Gnathifera</taxon>
        <taxon>Rotifera</taxon>
        <taxon>Eurotatoria</taxon>
        <taxon>Bdelloidea</taxon>
        <taxon>Philodinida</taxon>
        <taxon>Philodinidae</taxon>
        <taxon>Rotaria</taxon>
    </lineage>
</organism>
<sequence>MDGLEKKTLNVLHQSHNKVIEDLHTWHKNIVSQLDQNYDNILLDMKNTYEDVQYFASFTSKLLLEQENLLQQATSNDEINTIQERINEILTEITFLQSLSFHFNCDSVKLHGKLQLNLNKIPIKSNHSLMATLPCIDNASQTIIHSSKLPTRNKQSILLSTTYRFLISRIDAIELKKTSLSIFHLTSSDNQSINDCVLTFNVFNLVSFLNAFTAYWNLFPKNNEIRVLIPQYNVSYLADKLNETSRSLTNRFQLDQINVFPCSCPKSDERILLIKGTRRDYIKDCIREIYFNIEKYNENEGIKQDINLYNPSNLTNDDINEIILSNMDYGGFIQNRNKSVNENQSKIDTTEDEDSDDDLWDENDDWWNFRNTQDGSTEIIQREMIVSNKHAGAIIGVNASYIDRIKQKTGACVYINGQINDLKRTAIMKGTREQVDRAYLFIENLIDRNINDKKYRRDKDTRT</sequence>
<evidence type="ECO:0000313" key="3">
    <source>
        <dbReference type="EMBL" id="CAF3685392.1"/>
    </source>
</evidence>
<dbReference type="EMBL" id="CAJOBR010002100">
    <property type="protein sequence ID" value="CAF4657011.1"/>
    <property type="molecule type" value="Genomic_DNA"/>
</dbReference>
<dbReference type="Gene3D" id="3.30.1370.10">
    <property type="entry name" value="K Homology domain, type 1"/>
    <property type="match status" value="1"/>
</dbReference>
<keyword evidence="1" id="KW-0694">RNA-binding</keyword>
<dbReference type="InterPro" id="IPR004087">
    <property type="entry name" value="KH_dom"/>
</dbReference>
<name>A0A818TYK5_9BILA</name>
<feature type="domain" description="K Homology" evidence="2">
    <location>
        <begin position="378"/>
        <end position="447"/>
    </location>
</feature>
<reference evidence="3" key="1">
    <citation type="submission" date="2021-02" db="EMBL/GenBank/DDBJ databases">
        <authorList>
            <person name="Nowell W R."/>
        </authorList>
    </citation>
    <scope>NUCLEOTIDE SEQUENCE</scope>
</reference>
<dbReference type="InterPro" id="IPR004088">
    <property type="entry name" value="KH_dom_type_1"/>
</dbReference>